<reference evidence="1 2" key="1">
    <citation type="submission" date="2021-06" db="EMBL/GenBank/DDBJ databases">
        <authorList>
            <person name="Kallberg Y."/>
            <person name="Tangrot J."/>
            <person name="Rosling A."/>
        </authorList>
    </citation>
    <scope>NUCLEOTIDE SEQUENCE [LARGE SCALE GENOMIC DNA]</scope>
    <source>
        <strain evidence="1 2">120-4 pot B 10/14</strain>
    </source>
</reference>
<evidence type="ECO:0000313" key="2">
    <source>
        <dbReference type="Proteomes" id="UP000789901"/>
    </source>
</evidence>
<evidence type="ECO:0000313" key="1">
    <source>
        <dbReference type="EMBL" id="CAG8684598.1"/>
    </source>
</evidence>
<accession>A0ABN7UXX7</accession>
<dbReference type="Proteomes" id="UP000789901">
    <property type="component" value="Unassembled WGS sequence"/>
</dbReference>
<name>A0ABN7UXX7_GIGMA</name>
<proteinExistence type="predicted"/>
<comment type="caution">
    <text evidence="1">The sequence shown here is derived from an EMBL/GenBank/DDBJ whole genome shotgun (WGS) entry which is preliminary data.</text>
</comment>
<organism evidence="1 2">
    <name type="scientific">Gigaspora margarita</name>
    <dbReference type="NCBI Taxonomy" id="4874"/>
    <lineage>
        <taxon>Eukaryota</taxon>
        <taxon>Fungi</taxon>
        <taxon>Fungi incertae sedis</taxon>
        <taxon>Mucoromycota</taxon>
        <taxon>Glomeromycotina</taxon>
        <taxon>Glomeromycetes</taxon>
        <taxon>Diversisporales</taxon>
        <taxon>Gigasporaceae</taxon>
        <taxon>Gigaspora</taxon>
    </lineage>
</organism>
<sequence length="95" mass="10935">MSYSIINDFLAHSNDDDQSDTNSEFSEVSNLDFLDFSFFRDSHNSNVSEEPGYQKWSSTSHLNLSPIEIKILNFLKSYSSNDSITTIYDEVLCEF</sequence>
<gene>
    <name evidence="1" type="ORF">GMARGA_LOCUS11177</name>
</gene>
<protein>
    <submittedName>
        <fullName evidence="1">32318_t:CDS:1</fullName>
    </submittedName>
</protein>
<keyword evidence="2" id="KW-1185">Reference proteome</keyword>
<dbReference type="EMBL" id="CAJVQB010006464">
    <property type="protein sequence ID" value="CAG8684598.1"/>
    <property type="molecule type" value="Genomic_DNA"/>
</dbReference>